<dbReference type="PANTHER" id="PTHR42852">
    <property type="entry name" value="THIOL:DISULFIDE INTERCHANGE PROTEIN DSBE"/>
    <property type="match status" value="1"/>
</dbReference>
<evidence type="ECO:0000313" key="8">
    <source>
        <dbReference type="Proteomes" id="UP000278351"/>
    </source>
</evidence>
<evidence type="ECO:0000259" key="6">
    <source>
        <dbReference type="PROSITE" id="PS51352"/>
    </source>
</evidence>
<dbReference type="GO" id="GO:0016491">
    <property type="term" value="F:oxidoreductase activity"/>
    <property type="evidence" value="ECO:0007669"/>
    <property type="project" value="InterPro"/>
</dbReference>
<comment type="caution">
    <text evidence="7">The sequence shown here is derived from an EMBL/GenBank/DDBJ whole genome shotgun (WGS) entry which is preliminary data.</text>
</comment>
<dbReference type="Gene3D" id="3.40.30.10">
    <property type="entry name" value="Glutaredoxin"/>
    <property type="match status" value="1"/>
</dbReference>
<evidence type="ECO:0000256" key="3">
    <source>
        <dbReference type="ARBA" id="ARBA00023157"/>
    </source>
</evidence>
<dbReference type="AlphaFoldDB" id="A0A3N4QLW4"/>
<keyword evidence="3" id="KW-1015">Disulfide bond</keyword>
<keyword evidence="4" id="KW-0676">Redox-active center</keyword>
<dbReference type="InterPro" id="IPR017937">
    <property type="entry name" value="Thioredoxin_CS"/>
</dbReference>
<dbReference type="InterPro" id="IPR036249">
    <property type="entry name" value="Thioredoxin-like_sf"/>
</dbReference>
<dbReference type="PANTHER" id="PTHR42852:SF6">
    <property type="entry name" value="THIOL:DISULFIDE INTERCHANGE PROTEIN DSBE"/>
    <property type="match status" value="1"/>
</dbReference>
<feature type="signal peptide" evidence="5">
    <location>
        <begin position="1"/>
        <end position="20"/>
    </location>
</feature>
<evidence type="ECO:0000256" key="2">
    <source>
        <dbReference type="ARBA" id="ARBA00022748"/>
    </source>
</evidence>
<dbReference type="Pfam" id="PF14289">
    <property type="entry name" value="DUF4369"/>
    <property type="match status" value="1"/>
</dbReference>
<dbReference type="OrthoDB" id="750178at2"/>
<keyword evidence="5" id="KW-0732">Signal</keyword>
<dbReference type="SUPFAM" id="SSF52833">
    <property type="entry name" value="Thioredoxin-like"/>
    <property type="match status" value="1"/>
</dbReference>
<sequence>MHQLITTCLLAIGIPGIAAAQEFTLSGTFTGSSTPYLYLRYTNDKGVWTTDSIDVSKTGRFTFRGSIAGPAQASLTGKMATRSMDDPNFVDFFIEPAQMTATVKEHAFKQIHITGSAMQAEMDALKQRKAPLEEKWKPFFRSLDSVGKIDNFKAQEMKEGLKPYYDEMQKIDFAYIDSHPNAFLTAYLLNRYATKLSAEKLSVYYNQLPEQAKTSFGKRLKEELERKKLGVEGTIAAAFSTTDINGQPLALSDYKGKYVLLDFWASWCLPCRKGNPHLKELYARYKNKGLEIIGVSDDDSKPEAWKKAVAQDGIGMWKHVLRGLDWDKIRNNVPNEKDISKKYGIYSLPTKILIDPQGKVIGRYEGGDQDDDKMDAKLKSVFGQ</sequence>
<name>A0A3N4QLW4_9BACT</name>
<feature type="chain" id="PRO_5018125293" evidence="5">
    <location>
        <begin position="21"/>
        <end position="384"/>
    </location>
</feature>
<evidence type="ECO:0000256" key="1">
    <source>
        <dbReference type="ARBA" id="ARBA00004196"/>
    </source>
</evidence>
<organism evidence="7 8">
    <name type="scientific">Chitinophaga lutea</name>
    <dbReference type="NCBI Taxonomy" id="2488634"/>
    <lineage>
        <taxon>Bacteria</taxon>
        <taxon>Pseudomonadati</taxon>
        <taxon>Bacteroidota</taxon>
        <taxon>Chitinophagia</taxon>
        <taxon>Chitinophagales</taxon>
        <taxon>Chitinophagaceae</taxon>
        <taxon>Chitinophaga</taxon>
    </lineage>
</organism>
<evidence type="ECO:0000256" key="4">
    <source>
        <dbReference type="ARBA" id="ARBA00023284"/>
    </source>
</evidence>
<reference evidence="7 8" key="1">
    <citation type="submission" date="2018-11" db="EMBL/GenBank/DDBJ databases">
        <title>Chitinophaga lutea sp.nov., isolate from arsenic contaminated soil.</title>
        <authorList>
            <person name="Zong Y."/>
        </authorList>
    </citation>
    <scope>NUCLEOTIDE SEQUENCE [LARGE SCALE GENOMIC DNA]</scope>
    <source>
        <strain evidence="7 8">ZY74</strain>
    </source>
</reference>
<dbReference type="InterPro" id="IPR025380">
    <property type="entry name" value="DUF4369"/>
</dbReference>
<dbReference type="PROSITE" id="PS00194">
    <property type="entry name" value="THIOREDOXIN_1"/>
    <property type="match status" value="1"/>
</dbReference>
<dbReference type="InterPro" id="IPR000866">
    <property type="entry name" value="AhpC/TSA"/>
</dbReference>
<dbReference type="GO" id="GO:0017004">
    <property type="term" value="P:cytochrome complex assembly"/>
    <property type="evidence" value="ECO:0007669"/>
    <property type="project" value="UniProtKB-KW"/>
</dbReference>
<dbReference type="GO" id="GO:0030313">
    <property type="term" value="C:cell envelope"/>
    <property type="evidence" value="ECO:0007669"/>
    <property type="project" value="UniProtKB-SubCell"/>
</dbReference>
<dbReference type="GO" id="GO:0016209">
    <property type="term" value="F:antioxidant activity"/>
    <property type="evidence" value="ECO:0007669"/>
    <property type="project" value="InterPro"/>
</dbReference>
<dbReference type="Proteomes" id="UP000278351">
    <property type="component" value="Unassembled WGS sequence"/>
</dbReference>
<dbReference type="CDD" id="cd02966">
    <property type="entry name" value="TlpA_like_family"/>
    <property type="match status" value="1"/>
</dbReference>
<comment type="subcellular location">
    <subcellularLocation>
        <location evidence="1">Cell envelope</location>
    </subcellularLocation>
</comment>
<proteinExistence type="predicted"/>
<accession>A0A3N4QLW4</accession>
<dbReference type="InterPro" id="IPR013766">
    <property type="entry name" value="Thioredoxin_domain"/>
</dbReference>
<keyword evidence="8" id="KW-1185">Reference proteome</keyword>
<dbReference type="RefSeq" id="WP_123845184.1">
    <property type="nucleotide sequence ID" value="NZ_RPDH01000001.1"/>
</dbReference>
<feature type="domain" description="Thioredoxin" evidence="6">
    <location>
        <begin position="230"/>
        <end position="383"/>
    </location>
</feature>
<dbReference type="PROSITE" id="PS51352">
    <property type="entry name" value="THIOREDOXIN_2"/>
    <property type="match status" value="1"/>
</dbReference>
<gene>
    <name evidence="7" type="ORF">EGT74_03750</name>
</gene>
<evidence type="ECO:0000313" key="7">
    <source>
        <dbReference type="EMBL" id="RPE12674.1"/>
    </source>
</evidence>
<dbReference type="InterPro" id="IPR050553">
    <property type="entry name" value="Thioredoxin_ResA/DsbE_sf"/>
</dbReference>
<protein>
    <submittedName>
        <fullName evidence="7">AhpC/TSA family protein</fullName>
    </submittedName>
</protein>
<evidence type="ECO:0000256" key="5">
    <source>
        <dbReference type="SAM" id="SignalP"/>
    </source>
</evidence>
<dbReference type="Pfam" id="PF00578">
    <property type="entry name" value="AhpC-TSA"/>
    <property type="match status" value="1"/>
</dbReference>
<keyword evidence="2" id="KW-0201">Cytochrome c-type biogenesis</keyword>
<dbReference type="EMBL" id="RPDH01000001">
    <property type="protein sequence ID" value="RPE12674.1"/>
    <property type="molecule type" value="Genomic_DNA"/>
</dbReference>